<dbReference type="InterPro" id="IPR001128">
    <property type="entry name" value="Cyt_P450"/>
</dbReference>
<accession>A0AAQ4EIR3</accession>
<evidence type="ECO:0000256" key="1">
    <source>
        <dbReference type="ARBA" id="ARBA00001971"/>
    </source>
</evidence>
<feature type="binding site" description="axial binding residue" evidence="13">
    <location>
        <position position="466"/>
    </location>
    <ligand>
        <name>heme</name>
        <dbReference type="ChEBI" id="CHEBI:30413"/>
    </ligand>
    <ligandPart>
        <name>Fe</name>
        <dbReference type="ChEBI" id="CHEBI:18248"/>
    </ligandPart>
</feature>
<evidence type="ECO:0000256" key="3">
    <source>
        <dbReference type="ARBA" id="ARBA00004406"/>
    </source>
</evidence>
<dbReference type="PROSITE" id="PS00086">
    <property type="entry name" value="CYTOCHROME_P450"/>
    <property type="match status" value="1"/>
</dbReference>
<dbReference type="Pfam" id="PF00067">
    <property type="entry name" value="p450"/>
    <property type="match status" value="1"/>
</dbReference>
<dbReference type="PANTHER" id="PTHR24292">
    <property type="entry name" value="CYTOCHROME P450"/>
    <property type="match status" value="1"/>
</dbReference>
<evidence type="ECO:0000256" key="6">
    <source>
        <dbReference type="ARBA" id="ARBA00022723"/>
    </source>
</evidence>
<keyword evidence="7" id="KW-0256">Endoplasmic reticulum</keyword>
<keyword evidence="11 14" id="KW-0503">Monooxygenase</keyword>
<keyword evidence="8" id="KW-0492">Microsome</keyword>
<evidence type="ECO:0000256" key="10">
    <source>
        <dbReference type="ARBA" id="ARBA00023004"/>
    </source>
</evidence>
<evidence type="ECO:0008006" key="18">
    <source>
        <dbReference type="Google" id="ProtNLM"/>
    </source>
</evidence>
<evidence type="ECO:0000313" key="17">
    <source>
        <dbReference type="Proteomes" id="UP001321473"/>
    </source>
</evidence>
<keyword evidence="9 14" id="KW-0560">Oxidoreductase</keyword>
<evidence type="ECO:0000256" key="15">
    <source>
        <dbReference type="SAM" id="Phobius"/>
    </source>
</evidence>
<protein>
    <recommendedName>
        <fullName evidence="18">Cytochrome</fullName>
    </recommendedName>
</protein>
<keyword evidence="5 13" id="KW-0349">Heme</keyword>
<dbReference type="Gene3D" id="1.10.630.10">
    <property type="entry name" value="Cytochrome P450"/>
    <property type="match status" value="1"/>
</dbReference>
<keyword evidence="15" id="KW-0812">Transmembrane</keyword>
<gene>
    <name evidence="16" type="ORF">V5799_010866</name>
</gene>
<reference evidence="16 17" key="1">
    <citation type="journal article" date="2023" name="Arcadia Sci">
        <title>De novo assembly of a long-read Amblyomma americanum tick genome.</title>
        <authorList>
            <person name="Chou S."/>
            <person name="Poskanzer K.E."/>
            <person name="Rollins M."/>
            <person name="Thuy-Boun P.S."/>
        </authorList>
    </citation>
    <scope>NUCLEOTIDE SEQUENCE [LARGE SCALE GENOMIC DNA]</scope>
    <source>
        <strain evidence="16">F_SG_1</strain>
        <tissue evidence="16">Salivary glands</tissue>
    </source>
</reference>
<dbReference type="CDD" id="cd11055">
    <property type="entry name" value="CYP3A-like"/>
    <property type="match status" value="1"/>
</dbReference>
<dbReference type="InterPro" id="IPR002401">
    <property type="entry name" value="Cyt_P450_E_grp-I"/>
</dbReference>
<dbReference type="AlphaFoldDB" id="A0AAQ4EIR3"/>
<dbReference type="GO" id="GO:0004497">
    <property type="term" value="F:monooxygenase activity"/>
    <property type="evidence" value="ECO:0007669"/>
    <property type="project" value="UniProtKB-KW"/>
</dbReference>
<dbReference type="Proteomes" id="UP001321473">
    <property type="component" value="Unassembled WGS sequence"/>
</dbReference>
<dbReference type="EMBL" id="JARKHS020015240">
    <property type="protein sequence ID" value="KAK8774602.1"/>
    <property type="molecule type" value="Genomic_DNA"/>
</dbReference>
<evidence type="ECO:0000256" key="7">
    <source>
        <dbReference type="ARBA" id="ARBA00022824"/>
    </source>
</evidence>
<evidence type="ECO:0000256" key="12">
    <source>
        <dbReference type="ARBA" id="ARBA00023136"/>
    </source>
</evidence>
<dbReference type="GO" id="GO:0020037">
    <property type="term" value="F:heme binding"/>
    <property type="evidence" value="ECO:0007669"/>
    <property type="project" value="InterPro"/>
</dbReference>
<dbReference type="InterPro" id="IPR050476">
    <property type="entry name" value="Insect_CytP450_Detox"/>
</dbReference>
<dbReference type="PRINTS" id="PR00385">
    <property type="entry name" value="P450"/>
</dbReference>
<keyword evidence="15" id="KW-1133">Transmembrane helix</keyword>
<evidence type="ECO:0000256" key="11">
    <source>
        <dbReference type="ARBA" id="ARBA00023033"/>
    </source>
</evidence>
<feature type="transmembrane region" description="Helical" evidence="15">
    <location>
        <begin position="215"/>
        <end position="232"/>
    </location>
</feature>
<keyword evidence="10 13" id="KW-0408">Iron</keyword>
<dbReference type="FunFam" id="1.10.630.10:FF:000042">
    <property type="entry name" value="Cytochrome P450"/>
    <property type="match status" value="1"/>
</dbReference>
<feature type="transmembrane region" description="Helical" evidence="15">
    <location>
        <begin position="6"/>
        <end position="25"/>
    </location>
</feature>
<evidence type="ECO:0000256" key="4">
    <source>
        <dbReference type="ARBA" id="ARBA00010617"/>
    </source>
</evidence>
<comment type="cofactor">
    <cofactor evidence="1 13">
        <name>heme</name>
        <dbReference type="ChEBI" id="CHEBI:30413"/>
    </cofactor>
</comment>
<dbReference type="PANTHER" id="PTHR24292:SF54">
    <property type="entry name" value="CYP9F3-RELATED"/>
    <property type="match status" value="1"/>
</dbReference>
<keyword evidence="17" id="KW-1185">Reference proteome</keyword>
<dbReference type="GO" id="GO:0016705">
    <property type="term" value="F:oxidoreductase activity, acting on paired donors, with incorporation or reduction of molecular oxygen"/>
    <property type="evidence" value="ECO:0007669"/>
    <property type="project" value="InterPro"/>
</dbReference>
<evidence type="ECO:0000256" key="9">
    <source>
        <dbReference type="ARBA" id="ARBA00023002"/>
    </source>
</evidence>
<dbReference type="SUPFAM" id="SSF48264">
    <property type="entry name" value="Cytochrome P450"/>
    <property type="match status" value="1"/>
</dbReference>
<comment type="caution">
    <text evidence="16">The sequence shown here is derived from an EMBL/GenBank/DDBJ whole genome shotgun (WGS) entry which is preliminary data.</text>
</comment>
<comment type="subcellular location">
    <subcellularLocation>
        <location evidence="3">Endoplasmic reticulum membrane</location>
        <topology evidence="3">Peripheral membrane protein</topology>
    </subcellularLocation>
    <subcellularLocation>
        <location evidence="2">Microsome membrane</location>
        <topology evidence="2">Peripheral membrane protein</topology>
    </subcellularLocation>
</comment>
<proteinExistence type="inferred from homology"/>
<evidence type="ECO:0000313" key="16">
    <source>
        <dbReference type="EMBL" id="KAK8774602.1"/>
    </source>
</evidence>
<evidence type="ECO:0000256" key="5">
    <source>
        <dbReference type="ARBA" id="ARBA00022617"/>
    </source>
</evidence>
<dbReference type="InterPro" id="IPR017972">
    <property type="entry name" value="Cyt_P450_CS"/>
</dbReference>
<evidence type="ECO:0000256" key="13">
    <source>
        <dbReference type="PIRSR" id="PIRSR602401-1"/>
    </source>
</evidence>
<dbReference type="PRINTS" id="PR00463">
    <property type="entry name" value="EP450I"/>
</dbReference>
<evidence type="ECO:0000256" key="14">
    <source>
        <dbReference type="RuleBase" id="RU000461"/>
    </source>
</evidence>
<sequence>MVVVLGWAEWIILALTVLGLLYLYAARNRNYWKYQQIPYEPYGLIFGPTLKLLNRPIHILDDARYKKYGKFFGSFETGKIVLFVAEPELVKQVLVKDFPALPNRRQFTFYDPLLDNMMSITPVDRWRKIRPAASPAFSTGKLRKMNSLIEDCAVTTAEHLKKAASNEEDIDIKQFFGNYALDVIARCAFATRLDSHSDQTNEFVTRSRQAFSGRLTPRLFVFFMFPAIAKMLKLRPFNSDIFLYFKQICQNIIKGRQDKQSRHEDFLQLMMDAKEGKLQTVTENATERDNQLFNLGSDLKPDTTFSSDKTLTEDEAMAQCVLFFLAGQDTTSTVISYTLYLLAVHPEAQEKLREEVDECFRVHGEHPSLDVITKLKYLHCVVSESLRMYPPATRIERSPLEDYVLGDTGVKVKKGELIGIPVYSMHHDPEYFPDPYTFDPDRFSDENMPSIQPYTYLPFGAGPRNCIGMRFALQAVKLSVLYTLRNVKVVRTKKTKVPLQFQNGFSVLTAKDVTLGIRKRD</sequence>
<evidence type="ECO:0000256" key="2">
    <source>
        <dbReference type="ARBA" id="ARBA00004174"/>
    </source>
</evidence>
<evidence type="ECO:0000256" key="8">
    <source>
        <dbReference type="ARBA" id="ARBA00022848"/>
    </source>
</evidence>
<organism evidence="16 17">
    <name type="scientific">Amblyomma americanum</name>
    <name type="common">Lone star tick</name>
    <dbReference type="NCBI Taxonomy" id="6943"/>
    <lineage>
        <taxon>Eukaryota</taxon>
        <taxon>Metazoa</taxon>
        <taxon>Ecdysozoa</taxon>
        <taxon>Arthropoda</taxon>
        <taxon>Chelicerata</taxon>
        <taxon>Arachnida</taxon>
        <taxon>Acari</taxon>
        <taxon>Parasitiformes</taxon>
        <taxon>Ixodida</taxon>
        <taxon>Ixodoidea</taxon>
        <taxon>Ixodidae</taxon>
        <taxon>Amblyomminae</taxon>
        <taxon>Amblyomma</taxon>
    </lineage>
</organism>
<dbReference type="GO" id="GO:0005789">
    <property type="term" value="C:endoplasmic reticulum membrane"/>
    <property type="evidence" value="ECO:0007669"/>
    <property type="project" value="UniProtKB-SubCell"/>
</dbReference>
<keyword evidence="6 13" id="KW-0479">Metal-binding</keyword>
<keyword evidence="12 15" id="KW-0472">Membrane</keyword>
<name>A0AAQ4EIR3_AMBAM</name>
<dbReference type="InterPro" id="IPR036396">
    <property type="entry name" value="Cyt_P450_sf"/>
</dbReference>
<comment type="similarity">
    <text evidence="4 14">Belongs to the cytochrome P450 family.</text>
</comment>
<dbReference type="GO" id="GO:0005506">
    <property type="term" value="F:iron ion binding"/>
    <property type="evidence" value="ECO:0007669"/>
    <property type="project" value="InterPro"/>
</dbReference>